<dbReference type="Proteomes" id="UP001198630">
    <property type="component" value="Unassembled WGS sequence"/>
</dbReference>
<evidence type="ECO:0000313" key="1">
    <source>
        <dbReference type="EMBL" id="MCD2114087.1"/>
    </source>
</evidence>
<name>A0AAW4XMG3_RHORH</name>
<gene>
    <name evidence="1" type="ORF">LQ384_23510</name>
</gene>
<protein>
    <recommendedName>
        <fullName evidence="3">Helix-turn-helix domain-containing protein</fullName>
    </recommendedName>
</protein>
<evidence type="ECO:0008006" key="3">
    <source>
        <dbReference type="Google" id="ProtNLM"/>
    </source>
</evidence>
<dbReference type="RefSeq" id="WP_230792194.1">
    <property type="nucleotide sequence ID" value="NZ_JAJNCO010000016.1"/>
</dbReference>
<dbReference type="EMBL" id="JAJNCO010000016">
    <property type="protein sequence ID" value="MCD2114087.1"/>
    <property type="molecule type" value="Genomic_DNA"/>
</dbReference>
<reference evidence="1" key="1">
    <citation type="submission" date="2021-11" db="EMBL/GenBank/DDBJ databases">
        <title>Development of a sustainable strategy for remediation of hydrocarbon-contaminated territories based on the waste exchange concept.</title>
        <authorList>
            <person name="Elkin A."/>
        </authorList>
    </citation>
    <scope>NUCLEOTIDE SEQUENCE</scope>
    <source>
        <strain evidence="1">IEGM 757</strain>
    </source>
</reference>
<proteinExistence type="predicted"/>
<accession>A0AAW4XMG3</accession>
<dbReference type="AlphaFoldDB" id="A0AAW4XMG3"/>
<organism evidence="1 2">
    <name type="scientific">Rhodococcus rhodochrous</name>
    <dbReference type="NCBI Taxonomy" id="1829"/>
    <lineage>
        <taxon>Bacteria</taxon>
        <taxon>Bacillati</taxon>
        <taxon>Actinomycetota</taxon>
        <taxon>Actinomycetes</taxon>
        <taxon>Mycobacteriales</taxon>
        <taxon>Nocardiaceae</taxon>
        <taxon>Rhodococcus</taxon>
    </lineage>
</organism>
<sequence>MEFDEQFHHTAWQMHHDGHSWSEIGRELGCDETVARAMADRYRQGLETDAHRAQFPLFEL</sequence>
<comment type="caution">
    <text evidence="1">The sequence shown here is derived from an EMBL/GenBank/DDBJ whole genome shotgun (WGS) entry which is preliminary data.</text>
</comment>
<evidence type="ECO:0000313" key="2">
    <source>
        <dbReference type="Proteomes" id="UP001198630"/>
    </source>
</evidence>